<dbReference type="RefSeq" id="WP_381329250.1">
    <property type="nucleotide sequence ID" value="NZ_JBHTMM010000043.1"/>
</dbReference>
<accession>A0ABW3XJU6</accession>
<evidence type="ECO:0000256" key="1">
    <source>
        <dbReference type="SAM" id="Phobius"/>
    </source>
</evidence>
<feature type="transmembrane region" description="Helical" evidence="1">
    <location>
        <begin position="162"/>
        <end position="181"/>
    </location>
</feature>
<keyword evidence="2" id="KW-0732">Signal</keyword>
<keyword evidence="1" id="KW-0812">Transmembrane</keyword>
<keyword evidence="1" id="KW-1133">Transmembrane helix</keyword>
<feature type="transmembrane region" description="Helical" evidence="1">
    <location>
        <begin position="129"/>
        <end position="150"/>
    </location>
</feature>
<comment type="caution">
    <text evidence="3">The sequence shown here is derived from an EMBL/GenBank/DDBJ whole genome shotgun (WGS) entry which is preliminary data.</text>
</comment>
<evidence type="ECO:0000313" key="3">
    <source>
        <dbReference type="EMBL" id="MFD1309846.1"/>
    </source>
</evidence>
<gene>
    <name evidence="3" type="ORF">ACFQ5X_28795</name>
</gene>
<keyword evidence="4" id="KW-1185">Reference proteome</keyword>
<dbReference type="EMBL" id="JBHTMM010000043">
    <property type="protein sequence ID" value="MFD1309846.1"/>
    <property type="molecule type" value="Genomic_DNA"/>
</dbReference>
<feature type="signal peptide" evidence="2">
    <location>
        <begin position="1"/>
        <end position="28"/>
    </location>
</feature>
<organism evidence="3 4">
    <name type="scientific">Streptomyces kaempferi</name>
    <dbReference type="NCBI Taxonomy" id="333725"/>
    <lineage>
        <taxon>Bacteria</taxon>
        <taxon>Bacillati</taxon>
        <taxon>Actinomycetota</taxon>
        <taxon>Actinomycetes</taxon>
        <taxon>Kitasatosporales</taxon>
        <taxon>Streptomycetaceae</taxon>
        <taxon>Streptomyces</taxon>
    </lineage>
</organism>
<name>A0ABW3XJU6_9ACTN</name>
<dbReference type="Proteomes" id="UP001597058">
    <property type="component" value="Unassembled WGS sequence"/>
</dbReference>
<proteinExistence type="predicted"/>
<evidence type="ECO:0000256" key="2">
    <source>
        <dbReference type="SAM" id="SignalP"/>
    </source>
</evidence>
<sequence length="200" mass="19256">MNPTIRHIAVSGSAAVALLGGAAAITTAAAPTASAAEIQAHIDRAAGAPVSMPDGRTVHIRGLDAAAYKASPEHTSTIALAAAKTDGTDPAGISNGLTADGGQGAAITNPNSPATGQQTGYNQQVTTQAGGGAIGVGIVSILVLAIIVFVKVKHSGLKASDAVIGALFGIALSGTVVGAMGSQLTNSLVGSLGTMLGGLN</sequence>
<evidence type="ECO:0008006" key="5">
    <source>
        <dbReference type="Google" id="ProtNLM"/>
    </source>
</evidence>
<feature type="chain" id="PRO_5045772376" description="Secreted protein" evidence="2">
    <location>
        <begin position="29"/>
        <end position="200"/>
    </location>
</feature>
<keyword evidence="1" id="KW-0472">Membrane</keyword>
<evidence type="ECO:0000313" key="4">
    <source>
        <dbReference type="Proteomes" id="UP001597058"/>
    </source>
</evidence>
<protein>
    <recommendedName>
        <fullName evidence="5">Secreted protein</fullName>
    </recommendedName>
</protein>
<reference evidence="4" key="1">
    <citation type="journal article" date="2019" name="Int. J. Syst. Evol. Microbiol.">
        <title>The Global Catalogue of Microorganisms (GCM) 10K type strain sequencing project: providing services to taxonomists for standard genome sequencing and annotation.</title>
        <authorList>
            <consortium name="The Broad Institute Genomics Platform"/>
            <consortium name="The Broad Institute Genome Sequencing Center for Infectious Disease"/>
            <person name="Wu L."/>
            <person name="Ma J."/>
        </authorList>
    </citation>
    <scope>NUCLEOTIDE SEQUENCE [LARGE SCALE GENOMIC DNA]</scope>
    <source>
        <strain evidence="4">CGMCC 4.7020</strain>
    </source>
</reference>